<dbReference type="PANTHER" id="PTHR40624">
    <property type="entry name" value="BIOSYNTHESIS MONOOXYGENASE, PUTATIVE (AFU_ORTHOLOGUE AFUA_1G12025)-RELATED"/>
    <property type="match status" value="1"/>
</dbReference>
<dbReference type="HOGENOM" id="CLU_131496_9_2_1"/>
<dbReference type="PANTHER" id="PTHR40624:SF1">
    <property type="entry name" value="BIOSYNTHESIS MONOOXYGENASE, PUTATIVE (AFU_ORTHOLOGUE AFUA_1G12025)-RELATED"/>
    <property type="match status" value="1"/>
</dbReference>
<accession>R0K6V6</accession>
<evidence type="ECO:0000313" key="2">
    <source>
        <dbReference type="EMBL" id="EOA88723.1"/>
    </source>
</evidence>
<proteinExistence type="predicted"/>
<dbReference type="Pfam" id="PF03992">
    <property type="entry name" value="ABM"/>
    <property type="match status" value="1"/>
</dbReference>
<dbReference type="GeneID" id="19403056"/>
<sequence>MAPIEIVAMAVAKPGKADRLQEVLEASAQWVRRTEPGALRYLIQRQVNAKDQPTFVVLETYEDQAALEFHAKSESVVETRRLLESEDLLSEPLKIMLTKDVGGYASKL</sequence>
<organism evidence="2 3">
    <name type="scientific">Exserohilum turcicum (strain 28A)</name>
    <name type="common">Northern leaf blight fungus</name>
    <name type="synonym">Setosphaeria turcica</name>
    <dbReference type="NCBI Taxonomy" id="671987"/>
    <lineage>
        <taxon>Eukaryota</taxon>
        <taxon>Fungi</taxon>
        <taxon>Dikarya</taxon>
        <taxon>Ascomycota</taxon>
        <taxon>Pezizomycotina</taxon>
        <taxon>Dothideomycetes</taxon>
        <taxon>Pleosporomycetidae</taxon>
        <taxon>Pleosporales</taxon>
        <taxon>Pleosporineae</taxon>
        <taxon>Pleosporaceae</taxon>
        <taxon>Exserohilum</taxon>
    </lineage>
</organism>
<dbReference type="InterPro" id="IPR007138">
    <property type="entry name" value="ABM_dom"/>
</dbReference>
<keyword evidence="3" id="KW-1185">Reference proteome</keyword>
<dbReference type="AlphaFoldDB" id="R0K6V6"/>
<name>R0K6V6_EXST2</name>
<dbReference type="InterPro" id="IPR011008">
    <property type="entry name" value="Dimeric_a/b-barrel"/>
</dbReference>
<dbReference type="SUPFAM" id="SSF54909">
    <property type="entry name" value="Dimeric alpha+beta barrel"/>
    <property type="match status" value="1"/>
</dbReference>
<evidence type="ECO:0000259" key="1">
    <source>
        <dbReference type="PROSITE" id="PS51725"/>
    </source>
</evidence>
<dbReference type="Gene3D" id="3.30.70.100">
    <property type="match status" value="1"/>
</dbReference>
<dbReference type="EMBL" id="KB908526">
    <property type="protein sequence ID" value="EOA88723.1"/>
    <property type="molecule type" value="Genomic_DNA"/>
</dbReference>
<dbReference type="RefSeq" id="XP_008023277.1">
    <property type="nucleotide sequence ID" value="XM_008025086.1"/>
</dbReference>
<gene>
    <name evidence="2" type="ORF">SETTUDRAFT_26777</name>
</gene>
<protein>
    <recommendedName>
        <fullName evidence="1">ABM domain-containing protein</fullName>
    </recommendedName>
</protein>
<dbReference type="eggNOG" id="ENOG502S8KK">
    <property type="taxonomic scope" value="Eukaryota"/>
</dbReference>
<dbReference type="Proteomes" id="UP000016935">
    <property type="component" value="Unassembled WGS sequence"/>
</dbReference>
<reference evidence="2 3" key="1">
    <citation type="journal article" date="2012" name="PLoS Pathog.">
        <title>Diverse lifestyles and strategies of plant pathogenesis encoded in the genomes of eighteen Dothideomycetes fungi.</title>
        <authorList>
            <person name="Ohm R.A."/>
            <person name="Feau N."/>
            <person name="Henrissat B."/>
            <person name="Schoch C.L."/>
            <person name="Horwitz B.A."/>
            <person name="Barry K.W."/>
            <person name="Condon B.J."/>
            <person name="Copeland A.C."/>
            <person name="Dhillon B."/>
            <person name="Glaser F."/>
            <person name="Hesse C.N."/>
            <person name="Kosti I."/>
            <person name="LaButti K."/>
            <person name="Lindquist E.A."/>
            <person name="Lucas S."/>
            <person name="Salamov A.A."/>
            <person name="Bradshaw R.E."/>
            <person name="Ciuffetti L."/>
            <person name="Hamelin R.C."/>
            <person name="Kema G.H.J."/>
            <person name="Lawrence C."/>
            <person name="Scott J.A."/>
            <person name="Spatafora J.W."/>
            <person name="Turgeon B.G."/>
            <person name="de Wit P.J.G.M."/>
            <person name="Zhong S."/>
            <person name="Goodwin S.B."/>
            <person name="Grigoriev I.V."/>
        </authorList>
    </citation>
    <scope>NUCLEOTIDE SEQUENCE [LARGE SCALE GENOMIC DNA]</scope>
    <source>
        <strain evidence="3">28A</strain>
    </source>
</reference>
<feature type="domain" description="ABM" evidence="1">
    <location>
        <begin position="4"/>
        <end position="96"/>
    </location>
</feature>
<reference evidence="2 3" key="2">
    <citation type="journal article" date="2013" name="PLoS Genet.">
        <title>Comparative genome structure, secondary metabolite, and effector coding capacity across Cochliobolus pathogens.</title>
        <authorList>
            <person name="Condon B.J."/>
            <person name="Leng Y."/>
            <person name="Wu D."/>
            <person name="Bushley K.E."/>
            <person name="Ohm R.A."/>
            <person name="Otillar R."/>
            <person name="Martin J."/>
            <person name="Schackwitz W."/>
            <person name="Grimwood J."/>
            <person name="MohdZainudin N."/>
            <person name="Xue C."/>
            <person name="Wang R."/>
            <person name="Manning V.A."/>
            <person name="Dhillon B."/>
            <person name="Tu Z.J."/>
            <person name="Steffenson B.J."/>
            <person name="Salamov A."/>
            <person name="Sun H."/>
            <person name="Lowry S."/>
            <person name="LaButti K."/>
            <person name="Han J."/>
            <person name="Copeland A."/>
            <person name="Lindquist E."/>
            <person name="Barry K."/>
            <person name="Schmutz J."/>
            <person name="Baker S.E."/>
            <person name="Ciuffetti L.M."/>
            <person name="Grigoriev I.V."/>
            <person name="Zhong S."/>
            <person name="Turgeon B.G."/>
        </authorList>
    </citation>
    <scope>NUCLEOTIDE SEQUENCE [LARGE SCALE GENOMIC DNA]</scope>
    <source>
        <strain evidence="3">28A</strain>
    </source>
</reference>
<dbReference type="OrthoDB" id="10011777at2759"/>
<evidence type="ECO:0000313" key="3">
    <source>
        <dbReference type="Proteomes" id="UP000016935"/>
    </source>
</evidence>
<dbReference type="PROSITE" id="PS51725">
    <property type="entry name" value="ABM"/>
    <property type="match status" value="1"/>
</dbReference>